<evidence type="ECO:0000256" key="6">
    <source>
        <dbReference type="ARBA" id="ARBA00023157"/>
    </source>
</evidence>
<dbReference type="GO" id="GO:0005886">
    <property type="term" value="C:plasma membrane"/>
    <property type="evidence" value="ECO:0007669"/>
    <property type="project" value="UniProtKB-SubCell"/>
</dbReference>
<dbReference type="PANTHER" id="PTHR12231:SF253">
    <property type="entry name" value="DPR-INTERACTING PROTEIN ETA, ISOFORM B-RELATED"/>
    <property type="match status" value="1"/>
</dbReference>
<keyword evidence="3 10" id="KW-0732">Signal</keyword>
<dbReference type="AlphaFoldDB" id="T1IZV8"/>
<feature type="domain" description="Ig-like" evidence="11">
    <location>
        <begin position="230"/>
        <end position="322"/>
    </location>
</feature>
<keyword evidence="2" id="KW-1003">Cell membrane</keyword>
<dbReference type="EMBL" id="JH431728">
    <property type="status" value="NOT_ANNOTATED_CDS"/>
    <property type="molecule type" value="Genomic_DNA"/>
</dbReference>
<evidence type="ECO:0000259" key="11">
    <source>
        <dbReference type="PROSITE" id="PS50835"/>
    </source>
</evidence>
<accession>T1IZV8</accession>
<keyword evidence="13" id="KW-1185">Reference proteome</keyword>
<keyword evidence="6" id="KW-1015">Disulfide bond</keyword>
<dbReference type="InterPro" id="IPR036179">
    <property type="entry name" value="Ig-like_dom_sf"/>
</dbReference>
<feature type="domain" description="Ig-like" evidence="11">
    <location>
        <begin position="129"/>
        <end position="219"/>
    </location>
</feature>
<feature type="domain" description="Ig-like" evidence="11">
    <location>
        <begin position="27"/>
        <end position="128"/>
    </location>
</feature>
<dbReference type="FunFam" id="2.60.40.10:FF:000376">
    <property type="entry name" value="CLUMA_CG000981, isoform A"/>
    <property type="match status" value="1"/>
</dbReference>
<evidence type="ECO:0000256" key="10">
    <source>
        <dbReference type="SAM" id="SignalP"/>
    </source>
</evidence>
<proteinExistence type="predicted"/>
<dbReference type="STRING" id="126957.T1IZV8"/>
<evidence type="ECO:0000256" key="5">
    <source>
        <dbReference type="ARBA" id="ARBA00023136"/>
    </source>
</evidence>
<dbReference type="Proteomes" id="UP000014500">
    <property type="component" value="Unassembled WGS sequence"/>
</dbReference>
<dbReference type="InterPro" id="IPR013106">
    <property type="entry name" value="Ig_V-set"/>
</dbReference>
<keyword evidence="5" id="KW-0472">Membrane</keyword>
<protein>
    <recommendedName>
        <fullName evidence="11">Ig-like domain-containing protein</fullName>
    </recommendedName>
</protein>
<dbReference type="EnsemblMetazoa" id="SMAR006796-RA">
    <property type="protein sequence ID" value="SMAR006796-PA"/>
    <property type="gene ID" value="SMAR006796"/>
</dbReference>
<dbReference type="eggNOG" id="KOG3510">
    <property type="taxonomic scope" value="Eukaryota"/>
</dbReference>
<feature type="signal peptide" evidence="10">
    <location>
        <begin position="1"/>
        <end position="24"/>
    </location>
</feature>
<reference evidence="12" key="2">
    <citation type="submission" date="2015-02" db="UniProtKB">
        <authorList>
            <consortium name="EnsemblMetazoa"/>
        </authorList>
    </citation>
    <scope>IDENTIFICATION</scope>
</reference>
<reference evidence="13" key="1">
    <citation type="submission" date="2011-05" db="EMBL/GenBank/DDBJ databases">
        <authorList>
            <person name="Richards S.R."/>
            <person name="Qu J."/>
            <person name="Jiang H."/>
            <person name="Jhangiani S.N."/>
            <person name="Agravi P."/>
            <person name="Goodspeed R."/>
            <person name="Gross S."/>
            <person name="Mandapat C."/>
            <person name="Jackson L."/>
            <person name="Mathew T."/>
            <person name="Pu L."/>
            <person name="Thornton R."/>
            <person name="Saada N."/>
            <person name="Wilczek-Boney K.B."/>
            <person name="Lee S."/>
            <person name="Kovar C."/>
            <person name="Wu Y."/>
            <person name="Scherer S.E."/>
            <person name="Worley K.C."/>
            <person name="Muzny D.M."/>
            <person name="Gibbs R."/>
        </authorList>
    </citation>
    <scope>NUCLEOTIDE SEQUENCE</scope>
    <source>
        <strain evidence="13">Brora</strain>
    </source>
</reference>
<name>T1IZV8_STRMM</name>
<dbReference type="FunFam" id="2.60.40.10:FF:000328">
    <property type="entry name" value="CLUMA_CG000981, isoform A"/>
    <property type="match status" value="1"/>
</dbReference>
<keyword evidence="8" id="KW-0393">Immunoglobulin domain</keyword>
<dbReference type="HOGENOM" id="CLU_027228_1_2_1"/>
<keyword evidence="4" id="KW-0677">Repeat</keyword>
<evidence type="ECO:0000313" key="13">
    <source>
        <dbReference type="Proteomes" id="UP000014500"/>
    </source>
</evidence>
<evidence type="ECO:0000256" key="9">
    <source>
        <dbReference type="SAM" id="MobiDB-lite"/>
    </source>
</evidence>
<dbReference type="SUPFAM" id="SSF48726">
    <property type="entry name" value="Immunoglobulin"/>
    <property type="match status" value="3"/>
</dbReference>
<dbReference type="PANTHER" id="PTHR12231">
    <property type="entry name" value="CTX-RELATED TYPE I TRANSMEMBRANE PROTEIN"/>
    <property type="match status" value="1"/>
</dbReference>
<evidence type="ECO:0000256" key="2">
    <source>
        <dbReference type="ARBA" id="ARBA00022475"/>
    </source>
</evidence>
<dbReference type="Pfam" id="PF13927">
    <property type="entry name" value="Ig_3"/>
    <property type="match status" value="2"/>
</dbReference>
<dbReference type="GO" id="GO:0043005">
    <property type="term" value="C:neuron projection"/>
    <property type="evidence" value="ECO:0007669"/>
    <property type="project" value="TreeGrafter"/>
</dbReference>
<dbReference type="SMART" id="SM00408">
    <property type="entry name" value="IGc2"/>
    <property type="match status" value="3"/>
</dbReference>
<dbReference type="PhylomeDB" id="T1IZV8"/>
<dbReference type="InterPro" id="IPR007110">
    <property type="entry name" value="Ig-like_dom"/>
</dbReference>
<dbReference type="OMA" id="HMKIVIK"/>
<dbReference type="InterPro" id="IPR003599">
    <property type="entry name" value="Ig_sub"/>
</dbReference>
<evidence type="ECO:0000256" key="7">
    <source>
        <dbReference type="ARBA" id="ARBA00023180"/>
    </source>
</evidence>
<comment type="subcellular location">
    <subcellularLocation>
        <location evidence="1">Cell membrane</location>
    </subcellularLocation>
</comment>
<feature type="compositionally biased region" description="Basic and acidic residues" evidence="9">
    <location>
        <begin position="388"/>
        <end position="397"/>
    </location>
</feature>
<keyword evidence="7" id="KW-0325">Glycoprotein</keyword>
<dbReference type="InterPro" id="IPR051170">
    <property type="entry name" value="Neural/epithelial_adhesion"/>
</dbReference>
<evidence type="ECO:0000256" key="1">
    <source>
        <dbReference type="ARBA" id="ARBA00004236"/>
    </source>
</evidence>
<organism evidence="12 13">
    <name type="scientific">Strigamia maritima</name>
    <name type="common">European centipede</name>
    <name type="synonym">Geophilus maritimus</name>
    <dbReference type="NCBI Taxonomy" id="126957"/>
    <lineage>
        <taxon>Eukaryota</taxon>
        <taxon>Metazoa</taxon>
        <taxon>Ecdysozoa</taxon>
        <taxon>Arthropoda</taxon>
        <taxon>Myriapoda</taxon>
        <taxon>Chilopoda</taxon>
        <taxon>Pleurostigmophora</taxon>
        <taxon>Geophilomorpha</taxon>
        <taxon>Linotaeniidae</taxon>
        <taxon>Strigamia</taxon>
    </lineage>
</organism>
<dbReference type="InterPro" id="IPR003598">
    <property type="entry name" value="Ig_sub2"/>
</dbReference>
<evidence type="ECO:0000256" key="4">
    <source>
        <dbReference type="ARBA" id="ARBA00022737"/>
    </source>
</evidence>
<feature type="region of interest" description="Disordered" evidence="9">
    <location>
        <begin position="371"/>
        <end position="407"/>
    </location>
</feature>
<dbReference type="Gene3D" id="2.60.40.10">
    <property type="entry name" value="Immunoglobulins"/>
    <property type="match status" value="3"/>
</dbReference>
<dbReference type="Pfam" id="PF07686">
    <property type="entry name" value="V-set"/>
    <property type="match status" value="1"/>
</dbReference>
<evidence type="ECO:0000256" key="3">
    <source>
        <dbReference type="ARBA" id="ARBA00022729"/>
    </source>
</evidence>
<evidence type="ECO:0000313" key="12">
    <source>
        <dbReference type="EnsemblMetazoa" id="SMAR006796-PA"/>
    </source>
</evidence>
<dbReference type="InterPro" id="IPR013783">
    <property type="entry name" value="Ig-like_fold"/>
</dbReference>
<evidence type="ECO:0000256" key="8">
    <source>
        <dbReference type="ARBA" id="ARBA00023319"/>
    </source>
</evidence>
<feature type="chain" id="PRO_5004579778" description="Ig-like domain-containing protein" evidence="10">
    <location>
        <begin position="25"/>
        <end position="435"/>
    </location>
</feature>
<dbReference type="PROSITE" id="PS50835">
    <property type="entry name" value="IG_LIKE"/>
    <property type="match status" value="3"/>
</dbReference>
<sequence>IENCAQKESSFIFSFFTFIFVALATDPEFSEQIPNMTVAVGRDATLPCVVDHLGSHKVAWIHVDKQMILTIHHHVITRNPRFRLTHNNPKHWILHITNVQEEDRGYYMCQINTVPMKSQIGHLDVVVSPDILDEESSPSNVVVKETFNVTLVCKASGYPAPKITWRREDNQAIMLGKRTGQQESIPIVEGPELTIPKVSRIHMGAYLCIASNGVPPSVSKRILLDVEFSPMIWIPNQLVGAPIKNDVILECYTEAHPKSINYWSRSQGVIISNNKYEISEIESAYKVQMKLKIRKLDHKDYGPYKCAARNSLGGTEGSIRLYEIHPPTQSPRITDFKITKQFEEITIRNDSASARSNIGFQRNALLEEEKDVRKASKKHSKEINGNVNEERNFEPPKKHPTPATGTAASSRHQWLALCLSALILTSINSNHVFGS</sequence>
<dbReference type="SMART" id="SM00409">
    <property type="entry name" value="IG"/>
    <property type="match status" value="3"/>
</dbReference>